<evidence type="ECO:0000313" key="1">
    <source>
        <dbReference type="EMBL" id="CAC5425611.1"/>
    </source>
</evidence>
<sequence>MQGIVMNITKCFCGSVAPTSISSYTRRSESECNMACGGQSREKCGGEWRLSIHKDCSVLQPYPPHCAEIDCTTSSNKWCVKCTDSLYYKLIRRNCIDKCSSRNRWCWPGSCRYDVAANCNCMTGFKTVKNKFTARCQPIRKPIIDHFQITAVAGNDEKSSSNNGSAEFSLQKNFYGRFQVDHFEINVIAVFQISTISKISRPNFISRERFGITDVDISMKKITISGQQKDLGTTRYKSDSLSKNPQPIYENDNATIFVRESLKNGERSKPLILSRRLSPFRNITVQFKGWIDPNINTGSGIESYEIAIYEVKRISPMIQMRDNKVIHILKIYPSNNRTSINMELPLKTPMLYTVLLTVKDKANNTRRARRFVLYDNSSVIMLSPNHSFNITEVMNHNKSSQLCISWENRFYNNKFKFNNFLHPVRPETAPTSVEGIYDQEVGVLSINGTENVNGLTAFYFTFQKNNENVYTGKLKEISYQSVCLTSEIKNGDIITLYLKVEDIMNHTMNDSVTIYIKHITGKINQSSFGEKGCYTIVSYKYHQGKLKYLPYKSNAGNYLN</sequence>
<reference evidence="1 2" key="1">
    <citation type="submission" date="2020-06" db="EMBL/GenBank/DDBJ databases">
        <authorList>
            <person name="Li R."/>
            <person name="Bekaert M."/>
        </authorList>
    </citation>
    <scope>NUCLEOTIDE SEQUENCE [LARGE SCALE GENOMIC DNA]</scope>
    <source>
        <strain evidence="2">wild</strain>
    </source>
</reference>
<organism evidence="1 2">
    <name type="scientific">Mytilus coruscus</name>
    <name type="common">Sea mussel</name>
    <dbReference type="NCBI Taxonomy" id="42192"/>
    <lineage>
        <taxon>Eukaryota</taxon>
        <taxon>Metazoa</taxon>
        <taxon>Spiralia</taxon>
        <taxon>Lophotrochozoa</taxon>
        <taxon>Mollusca</taxon>
        <taxon>Bivalvia</taxon>
        <taxon>Autobranchia</taxon>
        <taxon>Pteriomorphia</taxon>
        <taxon>Mytilida</taxon>
        <taxon>Mytiloidea</taxon>
        <taxon>Mytilidae</taxon>
        <taxon>Mytilinae</taxon>
        <taxon>Mytilus</taxon>
    </lineage>
</organism>
<dbReference type="OrthoDB" id="6096668at2759"/>
<proteinExistence type="predicted"/>
<dbReference type="EMBL" id="CACVKT020010253">
    <property type="protein sequence ID" value="CAC5425611.1"/>
    <property type="molecule type" value="Genomic_DNA"/>
</dbReference>
<gene>
    <name evidence="1" type="ORF">MCOR_57410</name>
</gene>
<dbReference type="AlphaFoldDB" id="A0A6J8F273"/>
<protein>
    <recommendedName>
        <fullName evidence="3">WSC domain-containing protein</fullName>
    </recommendedName>
</protein>
<evidence type="ECO:0000313" key="2">
    <source>
        <dbReference type="Proteomes" id="UP000507470"/>
    </source>
</evidence>
<dbReference type="Proteomes" id="UP000507470">
    <property type="component" value="Unassembled WGS sequence"/>
</dbReference>
<keyword evidence="2" id="KW-1185">Reference proteome</keyword>
<evidence type="ECO:0008006" key="3">
    <source>
        <dbReference type="Google" id="ProtNLM"/>
    </source>
</evidence>
<name>A0A6J8F273_MYTCO</name>
<accession>A0A6J8F273</accession>